<dbReference type="InterPro" id="IPR005184">
    <property type="entry name" value="DUF306_Meta_HslJ"/>
</dbReference>
<reference evidence="2" key="1">
    <citation type="submission" date="2019-12" db="EMBL/GenBank/DDBJ databases">
        <authorList>
            <person name="Cremers G."/>
        </authorList>
    </citation>
    <scope>NUCLEOTIDE SEQUENCE</scope>
    <source>
        <strain evidence="2">Vvax</strain>
    </source>
</reference>
<gene>
    <name evidence="2" type="ORF">VVAX_00276</name>
</gene>
<dbReference type="InterPro" id="IPR053147">
    <property type="entry name" value="Hsp_HslJ-like"/>
</dbReference>
<dbReference type="Pfam" id="PF03724">
    <property type="entry name" value="META"/>
    <property type="match status" value="1"/>
</dbReference>
<dbReference type="EMBL" id="LR743507">
    <property type="protein sequence ID" value="CAA2099515.1"/>
    <property type="molecule type" value="Genomic_DNA"/>
</dbReference>
<evidence type="ECO:0000313" key="2">
    <source>
        <dbReference type="EMBL" id="CAA2099515.1"/>
    </source>
</evidence>
<dbReference type="PANTHER" id="PTHR35535:SF1">
    <property type="entry name" value="HEAT SHOCK PROTEIN HSLJ"/>
    <property type="match status" value="1"/>
</dbReference>
<dbReference type="AlphaFoldDB" id="A0A679IVK2"/>
<name>A0A679IVK2_VARPD</name>
<proteinExistence type="predicted"/>
<dbReference type="Gene3D" id="2.40.128.270">
    <property type="match status" value="1"/>
</dbReference>
<protein>
    <recommendedName>
        <fullName evidence="1">DUF306 domain-containing protein</fullName>
    </recommendedName>
</protein>
<evidence type="ECO:0000259" key="1">
    <source>
        <dbReference type="Pfam" id="PF03724"/>
    </source>
</evidence>
<dbReference type="RefSeq" id="WP_339088046.1">
    <property type="nucleotide sequence ID" value="NZ_LR743507.1"/>
</dbReference>
<dbReference type="PANTHER" id="PTHR35535">
    <property type="entry name" value="HEAT SHOCK PROTEIN HSLJ"/>
    <property type="match status" value="1"/>
</dbReference>
<organism evidence="2">
    <name type="scientific">Variovorax paradoxus</name>
    <dbReference type="NCBI Taxonomy" id="34073"/>
    <lineage>
        <taxon>Bacteria</taxon>
        <taxon>Pseudomonadati</taxon>
        <taxon>Pseudomonadota</taxon>
        <taxon>Betaproteobacteria</taxon>
        <taxon>Burkholderiales</taxon>
        <taxon>Comamonadaceae</taxon>
        <taxon>Variovorax</taxon>
    </lineage>
</organism>
<dbReference type="PROSITE" id="PS51257">
    <property type="entry name" value="PROKAR_LIPOPROTEIN"/>
    <property type="match status" value="1"/>
</dbReference>
<accession>A0A679IVK2</accession>
<sequence>MRSFARLARPARRTALPVFAALLGALLAACGSGISLDEPIEGPAWRLVQLGDEPIAPGSDAQLQFDRSSGRVSGSGGCNRISGTFTRSGSTLKIGQMASTRMACLDPTRGANEAQFIAALQSTASYSLAGPGRLALLDARGRTVALLNSGGR</sequence>
<dbReference type="InterPro" id="IPR038670">
    <property type="entry name" value="HslJ-like_sf"/>
</dbReference>
<feature type="domain" description="DUF306" evidence="1">
    <location>
        <begin position="38"/>
        <end position="145"/>
    </location>
</feature>